<evidence type="ECO:0000313" key="3">
    <source>
        <dbReference type="Proteomes" id="UP001321473"/>
    </source>
</evidence>
<feature type="chain" id="PRO_5042811505" description="Secreted protein" evidence="1">
    <location>
        <begin position="24"/>
        <end position="94"/>
    </location>
</feature>
<name>A0AAQ4DXW7_AMBAM</name>
<organism evidence="2 3">
    <name type="scientific">Amblyomma americanum</name>
    <name type="common">Lone star tick</name>
    <dbReference type="NCBI Taxonomy" id="6943"/>
    <lineage>
        <taxon>Eukaryota</taxon>
        <taxon>Metazoa</taxon>
        <taxon>Ecdysozoa</taxon>
        <taxon>Arthropoda</taxon>
        <taxon>Chelicerata</taxon>
        <taxon>Arachnida</taxon>
        <taxon>Acari</taxon>
        <taxon>Parasitiformes</taxon>
        <taxon>Ixodida</taxon>
        <taxon>Ixodoidea</taxon>
        <taxon>Ixodidae</taxon>
        <taxon>Amblyomminae</taxon>
        <taxon>Amblyomma</taxon>
    </lineage>
</organism>
<dbReference type="Proteomes" id="UP001321473">
    <property type="component" value="Unassembled WGS sequence"/>
</dbReference>
<reference evidence="2 3" key="1">
    <citation type="journal article" date="2023" name="Arcadia Sci">
        <title>De novo assembly of a long-read Amblyomma americanum tick genome.</title>
        <authorList>
            <person name="Chou S."/>
            <person name="Poskanzer K.E."/>
            <person name="Rollins M."/>
            <person name="Thuy-Boun P.S."/>
        </authorList>
    </citation>
    <scope>NUCLEOTIDE SEQUENCE [LARGE SCALE GENOMIC DNA]</scope>
    <source>
        <strain evidence="2">F_SG_1</strain>
        <tissue evidence="2">Salivary glands</tissue>
    </source>
</reference>
<evidence type="ECO:0000313" key="2">
    <source>
        <dbReference type="EMBL" id="KAK8767307.1"/>
    </source>
</evidence>
<sequence length="94" mass="10430">MAAAGRARFLSCTLCLSSQTLYCWVTTLHRSVVFCVRYAVLGSPLDKDSMEPIQQVRAQNSGLCPASMYRARQSLPASHCCCLPSLDTRSRVMR</sequence>
<dbReference type="EMBL" id="JARKHS020025589">
    <property type="protein sequence ID" value="KAK8767307.1"/>
    <property type="molecule type" value="Genomic_DNA"/>
</dbReference>
<gene>
    <name evidence="2" type="ORF">V5799_005912</name>
</gene>
<protein>
    <recommendedName>
        <fullName evidence="4">Secreted protein</fullName>
    </recommendedName>
</protein>
<keyword evidence="3" id="KW-1185">Reference proteome</keyword>
<evidence type="ECO:0000256" key="1">
    <source>
        <dbReference type="SAM" id="SignalP"/>
    </source>
</evidence>
<feature type="signal peptide" evidence="1">
    <location>
        <begin position="1"/>
        <end position="23"/>
    </location>
</feature>
<keyword evidence="1" id="KW-0732">Signal</keyword>
<proteinExistence type="predicted"/>
<evidence type="ECO:0008006" key="4">
    <source>
        <dbReference type="Google" id="ProtNLM"/>
    </source>
</evidence>
<accession>A0AAQ4DXW7</accession>
<dbReference type="AlphaFoldDB" id="A0AAQ4DXW7"/>
<comment type="caution">
    <text evidence="2">The sequence shown here is derived from an EMBL/GenBank/DDBJ whole genome shotgun (WGS) entry which is preliminary data.</text>
</comment>